<protein>
    <submittedName>
        <fullName evidence="2">Uncharacterized protein</fullName>
    </submittedName>
</protein>
<organism evidence="2 3">
    <name type="scientific">Henosepilachna vigintioctopunctata</name>
    <dbReference type="NCBI Taxonomy" id="420089"/>
    <lineage>
        <taxon>Eukaryota</taxon>
        <taxon>Metazoa</taxon>
        <taxon>Ecdysozoa</taxon>
        <taxon>Arthropoda</taxon>
        <taxon>Hexapoda</taxon>
        <taxon>Insecta</taxon>
        <taxon>Pterygota</taxon>
        <taxon>Neoptera</taxon>
        <taxon>Endopterygota</taxon>
        <taxon>Coleoptera</taxon>
        <taxon>Polyphaga</taxon>
        <taxon>Cucujiformia</taxon>
        <taxon>Coccinelloidea</taxon>
        <taxon>Coccinellidae</taxon>
        <taxon>Epilachninae</taxon>
        <taxon>Epilachnini</taxon>
        <taxon>Henosepilachna</taxon>
    </lineage>
</organism>
<sequence length="77" mass="8668">MKATIFCLLLLAIAASCHPLGIYFSSRAEPTSLPATPFGISFHSYSENLYRDGISRGTYTYIDRNGYKNVPYEVKRI</sequence>
<feature type="chain" id="PRO_5043632083" evidence="1">
    <location>
        <begin position="20"/>
        <end position="77"/>
    </location>
</feature>
<dbReference type="EMBL" id="JARQZJ010000002">
    <property type="protein sequence ID" value="KAK9869936.1"/>
    <property type="molecule type" value="Genomic_DNA"/>
</dbReference>
<dbReference type="AlphaFoldDB" id="A0AAW1THS8"/>
<name>A0AAW1THS8_9CUCU</name>
<keyword evidence="3" id="KW-1185">Reference proteome</keyword>
<feature type="signal peptide" evidence="1">
    <location>
        <begin position="1"/>
        <end position="19"/>
    </location>
</feature>
<proteinExistence type="predicted"/>
<reference evidence="2 3" key="1">
    <citation type="submission" date="2023-03" db="EMBL/GenBank/DDBJ databases">
        <title>Genome insight into feeding habits of ladybird beetles.</title>
        <authorList>
            <person name="Li H.-S."/>
            <person name="Huang Y.-H."/>
            <person name="Pang H."/>
        </authorList>
    </citation>
    <scope>NUCLEOTIDE SEQUENCE [LARGE SCALE GENOMIC DNA]</scope>
    <source>
        <strain evidence="2">SYSU_2023b</strain>
        <tissue evidence="2">Whole body</tissue>
    </source>
</reference>
<comment type="caution">
    <text evidence="2">The sequence shown here is derived from an EMBL/GenBank/DDBJ whole genome shotgun (WGS) entry which is preliminary data.</text>
</comment>
<evidence type="ECO:0000313" key="3">
    <source>
        <dbReference type="Proteomes" id="UP001431783"/>
    </source>
</evidence>
<accession>A0AAW1THS8</accession>
<dbReference type="PROSITE" id="PS51257">
    <property type="entry name" value="PROKAR_LIPOPROTEIN"/>
    <property type="match status" value="1"/>
</dbReference>
<keyword evidence="1" id="KW-0732">Signal</keyword>
<evidence type="ECO:0000313" key="2">
    <source>
        <dbReference type="EMBL" id="KAK9869936.1"/>
    </source>
</evidence>
<gene>
    <name evidence="2" type="ORF">WA026_006034</name>
</gene>
<evidence type="ECO:0000256" key="1">
    <source>
        <dbReference type="SAM" id="SignalP"/>
    </source>
</evidence>
<dbReference type="Proteomes" id="UP001431783">
    <property type="component" value="Unassembled WGS sequence"/>
</dbReference>